<name>A0A9P7G7Q7_9AGAR</name>
<accession>A0A9P7G7Q7</accession>
<dbReference type="AlphaFoldDB" id="A0A9P7G7Q7"/>
<keyword evidence="3" id="KW-1185">Reference proteome</keyword>
<sequence length="216" mass="23568">MSTSCPGLYTSAPRECQVRRTTLKNDRLNQLGTSIGKTAYMAWKEHSKAVKDPSDRKSRWADTMLLDAHPASSLVIQLAKLDGLKVIASAGSDEKVKFMESIGADVAFNYKTTSTAEVLAKHGPIDVITKIKFTIHEIQNLSLVTGKSLSINGFIVSRLHHKYEEDFYATIPGKIASGEIKYSEEITSGLDKVGDVILAVQKGTNKAKAVIKVADE</sequence>
<evidence type="ECO:0000313" key="3">
    <source>
        <dbReference type="Proteomes" id="UP000775547"/>
    </source>
</evidence>
<dbReference type="PANTHER" id="PTHR43205:SF7">
    <property type="entry name" value="PROSTAGLANDIN REDUCTASE 1"/>
    <property type="match status" value="1"/>
</dbReference>
<dbReference type="GO" id="GO:0016628">
    <property type="term" value="F:oxidoreductase activity, acting on the CH-CH group of donors, NAD or NADP as acceptor"/>
    <property type="evidence" value="ECO:0007669"/>
    <property type="project" value="InterPro"/>
</dbReference>
<proteinExistence type="predicted"/>
<reference evidence="2" key="2">
    <citation type="submission" date="2021-10" db="EMBL/GenBank/DDBJ databases">
        <title>Phylogenomics reveals ancestral predisposition of the termite-cultivated fungus Termitomyces towards a domesticated lifestyle.</title>
        <authorList>
            <person name="Auxier B."/>
            <person name="Grum-Grzhimaylo A."/>
            <person name="Cardenas M.E."/>
            <person name="Lodge J.D."/>
            <person name="Laessoe T."/>
            <person name="Pedersen O."/>
            <person name="Smith M.E."/>
            <person name="Kuyper T.W."/>
            <person name="Franco-Molano E.A."/>
            <person name="Baroni T.J."/>
            <person name="Aanen D.K."/>
        </authorList>
    </citation>
    <scope>NUCLEOTIDE SEQUENCE</scope>
    <source>
        <strain evidence="2">AP01</strain>
        <tissue evidence="2">Mycelium</tissue>
    </source>
</reference>
<evidence type="ECO:0000313" key="2">
    <source>
        <dbReference type="EMBL" id="KAG5644330.1"/>
    </source>
</evidence>
<reference evidence="2" key="1">
    <citation type="submission" date="2020-07" db="EMBL/GenBank/DDBJ databases">
        <authorList>
            <person name="Nieuwenhuis M."/>
            <person name="Van De Peppel L.J.J."/>
        </authorList>
    </citation>
    <scope>NUCLEOTIDE SEQUENCE</scope>
    <source>
        <strain evidence="2">AP01</strain>
        <tissue evidence="2">Mycelium</tissue>
    </source>
</reference>
<organism evidence="2 3">
    <name type="scientific">Asterophora parasitica</name>
    <dbReference type="NCBI Taxonomy" id="117018"/>
    <lineage>
        <taxon>Eukaryota</taxon>
        <taxon>Fungi</taxon>
        <taxon>Dikarya</taxon>
        <taxon>Basidiomycota</taxon>
        <taxon>Agaricomycotina</taxon>
        <taxon>Agaricomycetes</taxon>
        <taxon>Agaricomycetidae</taxon>
        <taxon>Agaricales</taxon>
        <taxon>Tricholomatineae</taxon>
        <taxon>Lyophyllaceae</taxon>
        <taxon>Asterophora</taxon>
    </lineage>
</organism>
<comment type="caution">
    <text evidence="2">The sequence shown here is derived from an EMBL/GenBank/DDBJ whole genome shotgun (WGS) entry which is preliminary data.</text>
</comment>
<dbReference type="OrthoDB" id="809632at2759"/>
<dbReference type="Gene3D" id="3.40.50.720">
    <property type="entry name" value="NAD(P)-binding Rossmann-like Domain"/>
    <property type="match status" value="2"/>
</dbReference>
<feature type="domain" description="Alcohol dehydrogenase-like C-terminal" evidence="1">
    <location>
        <begin position="73"/>
        <end position="127"/>
    </location>
</feature>
<dbReference type="Gene3D" id="3.90.180.10">
    <property type="entry name" value="Medium-chain alcohol dehydrogenases, catalytic domain"/>
    <property type="match status" value="1"/>
</dbReference>
<dbReference type="PANTHER" id="PTHR43205">
    <property type="entry name" value="PROSTAGLANDIN REDUCTASE"/>
    <property type="match status" value="1"/>
</dbReference>
<dbReference type="Proteomes" id="UP000775547">
    <property type="component" value="Unassembled WGS sequence"/>
</dbReference>
<dbReference type="InterPro" id="IPR036291">
    <property type="entry name" value="NAD(P)-bd_dom_sf"/>
</dbReference>
<gene>
    <name evidence="2" type="ORF">DXG03_008689</name>
</gene>
<dbReference type="InterPro" id="IPR013149">
    <property type="entry name" value="ADH-like_C"/>
</dbReference>
<dbReference type="SUPFAM" id="SSF51735">
    <property type="entry name" value="NAD(P)-binding Rossmann-fold domains"/>
    <property type="match status" value="1"/>
</dbReference>
<dbReference type="InterPro" id="IPR045010">
    <property type="entry name" value="MDR_fam"/>
</dbReference>
<dbReference type="EMBL" id="JABCKV010000074">
    <property type="protein sequence ID" value="KAG5644330.1"/>
    <property type="molecule type" value="Genomic_DNA"/>
</dbReference>
<dbReference type="Pfam" id="PF00107">
    <property type="entry name" value="ADH_zinc_N"/>
    <property type="match status" value="1"/>
</dbReference>
<evidence type="ECO:0000259" key="1">
    <source>
        <dbReference type="Pfam" id="PF00107"/>
    </source>
</evidence>
<protein>
    <recommendedName>
        <fullName evidence="1">Alcohol dehydrogenase-like C-terminal domain-containing protein</fullName>
    </recommendedName>
</protein>